<keyword evidence="2" id="KW-0812">Transmembrane</keyword>
<sequence>MTASHVLCFNCIWMVLNLRWMIPTIRSISLGEMGRVRDCSRSRFITWSLGVVHPSYLSELLFVLAVFYVALARRPSGCRRNHSRRCRGPAPLRTRDPLR</sequence>
<proteinExistence type="predicted"/>
<gene>
    <name evidence="3" type="ORF">EYF80_026702</name>
</gene>
<keyword evidence="2" id="KW-0472">Membrane</keyword>
<keyword evidence="2" id="KW-1133">Transmembrane helix</keyword>
<evidence type="ECO:0000313" key="4">
    <source>
        <dbReference type="Proteomes" id="UP000314294"/>
    </source>
</evidence>
<name>A0A4Z2HBF3_9TELE</name>
<keyword evidence="4" id="KW-1185">Reference proteome</keyword>
<organism evidence="3 4">
    <name type="scientific">Liparis tanakae</name>
    <name type="common">Tanaka's snailfish</name>
    <dbReference type="NCBI Taxonomy" id="230148"/>
    <lineage>
        <taxon>Eukaryota</taxon>
        <taxon>Metazoa</taxon>
        <taxon>Chordata</taxon>
        <taxon>Craniata</taxon>
        <taxon>Vertebrata</taxon>
        <taxon>Euteleostomi</taxon>
        <taxon>Actinopterygii</taxon>
        <taxon>Neopterygii</taxon>
        <taxon>Teleostei</taxon>
        <taxon>Neoteleostei</taxon>
        <taxon>Acanthomorphata</taxon>
        <taxon>Eupercaria</taxon>
        <taxon>Perciformes</taxon>
        <taxon>Cottioidei</taxon>
        <taxon>Cottales</taxon>
        <taxon>Liparidae</taxon>
        <taxon>Liparis</taxon>
    </lineage>
</organism>
<evidence type="ECO:0000256" key="2">
    <source>
        <dbReference type="SAM" id="Phobius"/>
    </source>
</evidence>
<dbReference type="Proteomes" id="UP000314294">
    <property type="component" value="Unassembled WGS sequence"/>
</dbReference>
<protein>
    <submittedName>
        <fullName evidence="3">Uncharacterized protein</fullName>
    </submittedName>
</protein>
<evidence type="ECO:0000313" key="3">
    <source>
        <dbReference type="EMBL" id="TNN63086.1"/>
    </source>
</evidence>
<comment type="caution">
    <text evidence="3">The sequence shown here is derived from an EMBL/GenBank/DDBJ whole genome shotgun (WGS) entry which is preliminary data.</text>
</comment>
<feature type="region of interest" description="Disordered" evidence="1">
    <location>
        <begin position="78"/>
        <end position="99"/>
    </location>
</feature>
<dbReference type="EMBL" id="SRLO01000280">
    <property type="protein sequence ID" value="TNN63086.1"/>
    <property type="molecule type" value="Genomic_DNA"/>
</dbReference>
<evidence type="ECO:0000256" key="1">
    <source>
        <dbReference type="SAM" id="MobiDB-lite"/>
    </source>
</evidence>
<feature type="transmembrane region" description="Helical" evidence="2">
    <location>
        <begin position="45"/>
        <end position="71"/>
    </location>
</feature>
<reference evidence="3 4" key="1">
    <citation type="submission" date="2019-03" db="EMBL/GenBank/DDBJ databases">
        <title>First draft genome of Liparis tanakae, snailfish: a comprehensive survey of snailfish specific genes.</title>
        <authorList>
            <person name="Kim W."/>
            <person name="Song I."/>
            <person name="Jeong J.-H."/>
            <person name="Kim D."/>
            <person name="Kim S."/>
            <person name="Ryu S."/>
            <person name="Song J.Y."/>
            <person name="Lee S.K."/>
        </authorList>
    </citation>
    <scope>NUCLEOTIDE SEQUENCE [LARGE SCALE GENOMIC DNA]</scope>
    <source>
        <tissue evidence="3">Muscle</tissue>
    </source>
</reference>
<feature type="compositionally biased region" description="Basic residues" evidence="1">
    <location>
        <begin position="78"/>
        <end position="87"/>
    </location>
</feature>
<dbReference type="AlphaFoldDB" id="A0A4Z2HBF3"/>
<accession>A0A4Z2HBF3</accession>
<feature type="transmembrane region" description="Helical" evidence="2">
    <location>
        <begin position="7"/>
        <end position="25"/>
    </location>
</feature>